<dbReference type="EMBL" id="KZ559595">
    <property type="protein sequence ID" value="PLN77457.1"/>
    <property type="molecule type" value="Genomic_DNA"/>
</dbReference>
<comment type="subcellular location">
    <subcellularLocation>
        <location evidence="1">Endomembrane system</location>
        <topology evidence="1">Multi-pass membrane protein</topology>
    </subcellularLocation>
</comment>
<dbReference type="GO" id="GO:0012505">
    <property type="term" value="C:endomembrane system"/>
    <property type="evidence" value="ECO:0007669"/>
    <property type="project" value="UniProtKB-SubCell"/>
</dbReference>
<dbReference type="PANTHER" id="PTHR31503">
    <property type="entry name" value="VACUOLAR CALCIUM ION TRANSPORTER"/>
    <property type="match status" value="1"/>
</dbReference>
<dbReference type="Proteomes" id="UP000235023">
    <property type="component" value="Unassembled WGS sequence"/>
</dbReference>
<feature type="region of interest" description="Disordered" evidence="8">
    <location>
        <begin position="453"/>
        <end position="491"/>
    </location>
</feature>
<evidence type="ECO:0000256" key="5">
    <source>
        <dbReference type="ARBA" id="ARBA00022989"/>
    </source>
</evidence>
<dbReference type="InterPro" id="IPR004837">
    <property type="entry name" value="NaCa_Exmemb"/>
</dbReference>
<evidence type="ECO:0000256" key="7">
    <source>
        <dbReference type="ARBA" id="ARBA00023136"/>
    </source>
</evidence>
<gene>
    <name evidence="11" type="ORF">BDW42DRAFT_188033</name>
</gene>
<dbReference type="OrthoDB" id="1699231at2759"/>
<keyword evidence="4 9" id="KW-0812">Transmembrane</keyword>
<protein>
    <submittedName>
        <fullName evidence="11">Vacuolar H+/Ca2+ exchanger</fullName>
    </submittedName>
</protein>
<dbReference type="InterPro" id="IPR044880">
    <property type="entry name" value="NCX_ion-bd_dom_sf"/>
</dbReference>
<feature type="domain" description="Sodium/calcium exchanger membrane region" evidence="10">
    <location>
        <begin position="2"/>
        <end position="152"/>
    </location>
</feature>
<evidence type="ECO:0000256" key="4">
    <source>
        <dbReference type="ARBA" id="ARBA00022692"/>
    </source>
</evidence>
<reference evidence="12" key="1">
    <citation type="submission" date="2017-12" db="EMBL/GenBank/DDBJ databases">
        <authorList>
            <consortium name="DOE Joint Genome Institute"/>
            <person name="Mondo S.J."/>
            <person name="Kjaerbolling I."/>
            <person name="Vesth T.C."/>
            <person name="Frisvad J.C."/>
            <person name="Nybo J.L."/>
            <person name="Theobald S."/>
            <person name="Kuo A."/>
            <person name="Bowyer P."/>
            <person name="Matsuda Y."/>
            <person name="Lyhne E.K."/>
            <person name="Kogle M.E."/>
            <person name="Clum A."/>
            <person name="Lipzen A."/>
            <person name="Salamov A."/>
            <person name="Ngan C.Y."/>
            <person name="Daum C."/>
            <person name="Chiniquy J."/>
            <person name="Barry K."/>
            <person name="LaButti K."/>
            <person name="Haridas S."/>
            <person name="Simmons B.A."/>
            <person name="Magnuson J.K."/>
            <person name="Mortensen U.H."/>
            <person name="Larsen T.O."/>
            <person name="Grigoriev I.V."/>
            <person name="Baker S.E."/>
            <person name="Andersen M.R."/>
            <person name="Nordberg H.P."/>
            <person name="Cantor M.N."/>
            <person name="Hua S.X."/>
        </authorList>
    </citation>
    <scope>NUCLEOTIDE SEQUENCE [LARGE SCALE GENOMIC DNA]</scope>
    <source>
        <strain evidence="12">IBT 19404</strain>
    </source>
</reference>
<keyword evidence="3" id="KW-0813">Transport</keyword>
<keyword evidence="5 9" id="KW-1133">Transmembrane helix</keyword>
<evidence type="ECO:0000313" key="11">
    <source>
        <dbReference type="EMBL" id="PLN77457.1"/>
    </source>
</evidence>
<comment type="similarity">
    <text evidence="2">Belongs to the Ca(2+):cation antiporter (CaCA) (TC 2.A.19) family.</text>
</comment>
<dbReference type="Pfam" id="PF01699">
    <property type="entry name" value="Na_Ca_ex"/>
    <property type="match status" value="2"/>
</dbReference>
<dbReference type="GO" id="GO:0006874">
    <property type="term" value="P:intracellular calcium ion homeostasis"/>
    <property type="evidence" value="ECO:0007669"/>
    <property type="project" value="TreeGrafter"/>
</dbReference>
<dbReference type="FunFam" id="1.20.1420.30:FF:000026">
    <property type="entry name" value="Vacuolar calcium ion transporter"/>
    <property type="match status" value="1"/>
</dbReference>
<evidence type="ECO:0000256" key="8">
    <source>
        <dbReference type="SAM" id="MobiDB-lite"/>
    </source>
</evidence>
<dbReference type="AlphaFoldDB" id="A0A2J5HK21"/>
<accession>A0A2J5HK21</accession>
<evidence type="ECO:0000256" key="6">
    <source>
        <dbReference type="ARBA" id="ARBA00023065"/>
    </source>
</evidence>
<feature type="compositionally biased region" description="Basic and acidic residues" evidence="8">
    <location>
        <begin position="453"/>
        <end position="480"/>
    </location>
</feature>
<feature type="transmembrane region" description="Helical" evidence="9">
    <location>
        <begin position="22"/>
        <end position="44"/>
    </location>
</feature>
<evidence type="ECO:0000256" key="2">
    <source>
        <dbReference type="ARBA" id="ARBA00008170"/>
    </source>
</evidence>
<dbReference type="PANTHER" id="PTHR31503:SF14">
    <property type="entry name" value="VACUOLAR CALCIUM ION TRANSPORTER"/>
    <property type="match status" value="1"/>
</dbReference>
<feature type="transmembrane region" description="Helical" evidence="9">
    <location>
        <begin position="87"/>
        <end position="109"/>
    </location>
</feature>
<dbReference type="InterPro" id="IPR004713">
    <property type="entry name" value="CaH_exchang"/>
</dbReference>
<feature type="domain" description="Sodium/calcium exchanger membrane region" evidence="10">
    <location>
        <begin position="189"/>
        <end position="330"/>
    </location>
</feature>
<dbReference type="GO" id="GO:0015369">
    <property type="term" value="F:calcium:proton antiporter activity"/>
    <property type="evidence" value="ECO:0007669"/>
    <property type="project" value="TreeGrafter"/>
</dbReference>
<keyword evidence="12" id="KW-1185">Reference proteome</keyword>
<evidence type="ECO:0000256" key="3">
    <source>
        <dbReference type="ARBA" id="ARBA00022448"/>
    </source>
</evidence>
<sequence>MVPSANLLGFAGGELAKKLPKVLGVLLETTLSSVVEIVLFMVLIKNDAFVVIQAAILGSILANLLLCLGLCFFLGGFGRGEQIFHEAVSEVGSGLLLVAGFGLLIPSAFNAAVLSKATAPLPEALLNEYTLTISRATAVLLLVAFLMYLFYNLHSHHSIFDEVLEKDEHRDEDREEEKRRAKLTLVECFIAIAVSLACVCMSAVFLVQEIEHIVERGVPDNFMGLILVPLVEKAAEHLTAIDEAWDNQINFALFHCLGPSIQTALLNAPLVVIVGWGLGKDMGLNFEIFMIVTVVLSILVVGNFLRDGKSNYLEGGLCVLIYVIIAVTTWYYPASSTDPANTVLSILKDRNIRASRDEIESALNDATTHPENVKWVDEHLSPDTLLSQEELALYSTLDSSGILRNILHDSDTGATRPLHDAELRKATDSLNASTEQIRKQVYILAAQQEHLDNQRSVKSEQELRSARDVERLRSKHELGRQHTSSASSDLAQELEVDLKSETDKAVSEGKRILSSLTARLKEDDKVIANLEKTASTIQGSGDDSLIIKRTLELESLLARYLAEEIHCRLDRLYLEGIESNTAGFNSPTSIEDDAWSGLSEELEALYPEIEILAEMSIKQQCSGPILRELQNHHGKQRIASHQKLDSILDIIGEMTSSAKDLTKSLQSRESLCGILESFTSTYRLEMGDRFSEQSAPRRDTLRRLSTQPMAAFAPERVDTAPETPVLANLLRRVGLSYESVFGSGEKGGGAIELPEKRKQALECLRSYSIAADSPLKDELIPSDQAAMLLLSSLETNSHFQTSLVDLDHERGLEVLESELGLLQKGMQKLDLDVIYRRDKAQSSFMEQWS</sequence>
<evidence type="ECO:0000313" key="12">
    <source>
        <dbReference type="Proteomes" id="UP000235023"/>
    </source>
</evidence>
<keyword evidence="6" id="KW-0406">Ion transport</keyword>
<name>A0A2J5HK21_9EURO</name>
<proteinExistence type="inferred from homology"/>
<dbReference type="GO" id="GO:0000329">
    <property type="term" value="C:fungal-type vacuole membrane"/>
    <property type="evidence" value="ECO:0007669"/>
    <property type="project" value="TreeGrafter"/>
</dbReference>
<keyword evidence="7 9" id="KW-0472">Membrane</keyword>
<feature type="compositionally biased region" description="Polar residues" evidence="8">
    <location>
        <begin position="481"/>
        <end position="490"/>
    </location>
</feature>
<feature type="transmembrane region" description="Helical" evidence="9">
    <location>
        <begin position="129"/>
        <end position="151"/>
    </location>
</feature>
<dbReference type="FunFam" id="1.20.1420.30:FF:000027">
    <property type="entry name" value="Vacuolar calcium ion transporter"/>
    <property type="match status" value="1"/>
</dbReference>
<feature type="transmembrane region" description="Helical" evidence="9">
    <location>
        <begin position="312"/>
        <end position="332"/>
    </location>
</feature>
<evidence type="ECO:0000259" key="10">
    <source>
        <dbReference type="Pfam" id="PF01699"/>
    </source>
</evidence>
<evidence type="ECO:0000256" key="9">
    <source>
        <dbReference type="SAM" id="Phobius"/>
    </source>
</evidence>
<feature type="transmembrane region" description="Helical" evidence="9">
    <location>
        <begin position="183"/>
        <end position="207"/>
    </location>
</feature>
<feature type="transmembrane region" description="Helical" evidence="9">
    <location>
        <begin position="286"/>
        <end position="305"/>
    </location>
</feature>
<dbReference type="Gene3D" id="1.20.1420.30">
    <property type="entry name" value="NCX, central ion-binding region"/>
    <property type="match status" value="2"/>
</dbReference>
<feature type="transmembrane region" description="Helical" evidence="9">
    <location>
        <begin position="50"/>
        <end position="75"/>
    </location>
</feature>
<organism evidence="11 12">
    <name type="scientific">Aspergillus taichungensis</name>
    <dbReference type="NCBI Taxonomy" id="482145"/>
    <lineage>
        <taxon>Eukaryota</taxon>
        <taxon>Fungi</taxon>
        <taxon>Dikarya</taxon>
        <taxon>Ascomycota</taxon>
        <taxon>Pezizomycotina</taxon>
        <taxon>Eurotiomycetes</taxon>
        <taxon>Eurotiomycetidae</taxon>
        <taxon>Eurotiales</taxon>
        <taxon>Aspergillaceae</taxon>
        <taxon>Aspergillus</taxon>
        <taxon>Aspergillus subgen. Circumdati</taxon>
    </lineage>
</organism>
<evidence type="ECO:0000256" key="1">
    <source>
        <dbReference type="ARBA" id="ARBA00004127"/>
    </source>
</evidence>